<dbReference type="OrthoDB" id="9790727at2"/>
<dbReference type="InterPro" id="IPR011013">
    <property type="entry name" value="Gal_mutarotase_sf_dom"/>
</dbReference>
<dbReference type="GO" id="GO:0030246">
    <property type="term" value="F:carbohydrate binding"/>
    <property type="evidence" value="ECO:0007669"/>
    <property type="project" value="UniProtKB-UniRule"/>
</dbReference>
<dbReference type="PIRSF" id="PIRSF016020">
    <property type="entry name" value="PHexose_mutarotase"/>
    <property type="match status" value="1"/>
</dbReference>
<dbReference type="GO" id="GO:0047938">
    <property type="term" value="F:glucose-6-phosphate 1-epimerase activity"/>
    <property type="evidence" value="ECO:0007669"/>
    <property type="project" value="UniProtKB-UniRule"/>
</dbReference>
<name>A0A5S9PWZ6_9GAMM</name>
<comment type="catalytic activity">
    <reaction evidence="1">
        <text>alpha-D-glucose 6-phosphate = beta-D-glucose 6-phosphate</text>
        <dbReference type="Rhea" id="RHEA:16249"/>
        <dbReference type="ChEBI" id="CHEBI:58225"/>
        <dbReference type="ChEBI" id="CHEBI:58247"/>
        <dbReference type="EC" id="5.1.3.15"/>
    </reaction>
</comment>
<dbReference type="CDD" id="cd09020">
    <property type="entry name" value="D-hex-6-P-epi_like"/>
    <property type="match status" value="1"/>
</dbReference>
<keyword evidence="9" id="KW-1185">Reference proteome</keyword>
<dbReference type="EMBL" id="CACSIM010000006">
    <property type="protein sequence ID" value="CAA0117769.1"/>
    <property type="molecule type" value="Genomic_DNA"/>
</dbReference>
<dbReference type="EC" id="5.1.3.15" evidence="4"/>
<dbReference type="SUPFAM" id="SSF74650">
    <property type="entry name" value="Galactose mutarotase-like"/>
    <property type="match status" value="1"/>
</dbReference>
<evidence type="ECO:0000313" key="7">
    <source>
        <dbReference type="EMBL" id="CAA0117769.1"/>
    </source>
</evidence>
<dbReference type="Gene3D" id="2.70.98.10">
    <property type="match status" value="1"/>
</dbReference>
<dbReference type="InterPro" id="IPR025532">
    <property type="entry name" value="G6P_1-epimerase"/>
</dbReference>
<evidence type="ECO:0000256" key="5">
    <source>
        <dbReference type="PIRSR" id="PIRSR016020-1"/>
    </source>
</evidence>
<dbReference type="RefSeq" id="WP_159269819.1">
    <property type="nucleotide sequence ID" value="NZ_CACSIK010000003.1"/>
</dbReference>
<organism evidence="6 9">
    <name type="scientific">Zhongshania aliphaticivorans</name>
    <dbReference type="NCBI Taxonomy" id="1470434"/>
    <lineage>
        <taxon>Bacteria</taxon>
        <taxon>Pseudomonadati</taxon>
        <taxon>Pseudomonadota</taxon>
        <taxon>Gammaproteobacteria</taxon>
        <taxon>Cellvibrionales</taxon>
        <taxon>Spongiibacteraceae</taxon>
        <taxon>Zhongshania</taxon>
    </lineage>
</organism>
<accession>A0A5S9PWZ6</accession>
<dbReference type="EMBL" id="CACSIM010000008">
    <property type="protein sequence ID" value="CAA0121516.1"/>
    <property type="molecule type" value="Genomic_DNA"/>
</dbReference>
<dbReference type="AlphaFoldDB" id="A0A5S9PWZ6"/>
<dbReference type="InterPro" id="IPR008183">
    <property type="entry name" value="Aldose_1/G6P_1-epimerase"/>
</dbReference>
<feature type="active site" evidence="5">
    <location>
        <position position="188"/>
    </location>
</feature>
<feature type="active site" evidence="5">
    <location>
        <position position="288"/>
    </location>
</feature>
<gene>
    <name evidence="6" type="primary">yeaD</name>
    <name evidence="7" type="synonym">yeaD_1</name>
    <name evidence="8" type="synonym">yeaD_2</name>
    <name evidence="6" type="ORF">IHBHHGIJ_03109</name>
    <name evidence="7" type="ORF">KFEGEMFD_03322</name>
    <name evidence="8" type="ORF">KFEGEMFD_03854</name>
</gene>
<dbReference type="PANTHER" id="PTHR11122">
    <property type="entry name" value="APOSPORY-ASSOCIATED PROTEIN C-RELATED"/>
    <property type="match status" value="1"/>
</dbReference>
<evidence type="ECO:0000313" key="6">
    <source>
        <dbReference type="EMBL" id="CAA0109593.1"/>
    </source>
</evidence>
<keyword evidence="3 4" id="KW-0413">Isomerase</keyword>
<sequence length="314" mass="34151">MSADTKASLDVLELRNAHIHLRSASSVFNKQGGFSESGEGAADFPVLECVTEHCYAVIALQGAQLLSFRPTGKSEVLWLSPLAKFSLGDAVRGGIPICLPWFGVNRHQADLPKHGIARTQLWTLGDVQQADDGIIRLCFTFRSSDNDLALYPYPVSAELTVELGEELGMSLQVANEGDEPMPLSFALHSYFSVSDVQQVSIAGIDGRDYLDNCQDLSRCVQSEPLTFNGEIDRVYEAVGGRQVIHDDERDVYIDGEGCDTVVVWNPGAVLAGKMADVGPHYQRYVCVERGMAFGDELMLAAGSEATANMRLSTD</sequence>
<dbReference type="InterPro" id="IPR014718">
    <property type="entry name" value="GH-type_carb-bd"/>
</dbReference>
<dbReference type="GO" id="GO:0005975">
    <property type="term" value="P:carbohydrate metabolic process"/>
    <property type="evidence" value="ECO:0007669"/>
    <property type="project" value="InterPro"/>
</dbReference>
<dbReference type="EMBL" id="CACSIK010000003">
    <property type="protein sequence ID" value="CAA0109593.1"/>
    <property type="molecule type" value="Genomic_DNA"/>
</dbReference>
<evidence type="ECO:0000256" key="4">
    <source>
        <dbReference type="PIRNR" id="PIRNR016020"/>
    </source>
</evidence>
<evidence type="ECO:0000256" key="1">
    <source>
        <dbReference type="ARBA" id="ARBA00001096"/>
    </source>
</evidence>
<dbReference type="Pfam" id="PF01263">
    <property type="entry name" value="Aldose_epim"/>
    <property type="match status" value="1"/>
</dbReference>
<evidence type="ECO:0000313" key="8">
    <source>
        <dbReference type="EMBL" id="CAA0121516.1"/>
    </source>
</evidence>
<protein>
    <recommendedName>
        <fullName evidence="4">Putative glucose-6-phosphate 1-epimerase</fullName>
        <ecNumber evidence="4">5.1.3.15</ecNumber>
    </recommendedName>
</protein>
<evidence type="ECO:0000256" key="2">
    <source>
        <dbReference type="ARBA" id="ARBA00005866"/>
    </source>
</evidence>
<reference evidence="9 10" key="1">
    <citation type="submission" date="2019-11" db="EMBL/GenBank/DDBJ databases">
        <authorList>
            <person name="Holert J."/>
        </authorList>
    </citation>
    <scope>NUCLEOTIDE SEQUENCE [LARGE SCALE GENOMIC DNA]</scope>
    <source>
        <strain evidence="7">BC3_2A</strain>
        <strain evidence="6">SB11_1A</strain>
    </source>
</reference>
<comment type="similarity">
    <text evidence="2 4">Belongs to the glucose-6-phosphate 1-epimerase family.</text>
</comment>
<dbReference type="Proteomes" id="UP000439591">
    <property type="component" value="Unassembled WGS sequence"/>
</dbReference>
<evidence type="ECO:0000313" key="10">
    <source>
        <dbReference type="Proteomes" id="UP000439591"/>
    </source>
</evidence>
<proteinExistence type="inferred from homology"/>
<evidence type="ECO:0000313" key="9">
    <source>
        <dbReference type="Proteomes" id="UP000435877"/>
    </source>
</evidence>
<dbReference type="Proteomes" id="UP000435877">
    <property type="component" value="Unassembled WGS sequence"/>
</dbReference>
<dbReference type="PANTHER" id="PTHR11122:SF13">
    <property type="entry name" value="GLUCOSE-6-PHOSPHATE 1-EPIMERASE"/>
    <property type="match status" value="1"/>
</dbReference>
<evidence type="ECO:0000256" key="3">
    <source>
        <dbReference type="ARBA" id="ARBA00023235"/>
    </source>
</evidence>